<keyword evidence="1" id="KW-0812">Transmembrane</keyword>
<proteinExistence type="predicted"/>
<keyword evidence="1" id="KW-1133">Transmembrane helix</keyword>
<accession>A0A5C3QHS1</accession>
<dbReference type="AlphaFoldDB" id="A0A5C3QHS1"/>
<name>A0A5C3QHS1_9AGAR</name>
<dbReference type="Proteomes" id="UP000305067">
    <property type="component" value="Unassembled WGS sequence"/>
</dbReference>
<gene>
    <name evidence="2" type="ORF">BDV98DRAFT_569902</name>
</gene>
<keyword evidence="3" id="KW-1185">Reference proteome</keyword>
<keyword evidence="1" id="KW-0472">Membrane</keyword>
<feature type="transmembrane region" description="Helical" evidence="1">
    <location>
        <begin position="13"/>
        <end position="31"/>
    </location>
</feature>
<sequence>MVDHTALVNSRRYAPYIVNSVMAYLTVKFILWKARSFAADSADILAVFKYVVEDAVQGF</sequence>
<evidence type="ECO:0000313" key="3">
    <source>
        <dbReference type="Proteomes" id="UP000305067"/>
    </source>
</evidence>
<organism evidence="2 3">
    <name type="scientific">Pterulicium gracile</name>
    <dbReference type="NCBI Taxonomy" id="1884261"/>
    <lineage>
        <taxon>Eukaryota</taxon>
        <taxon>Fungi</taxon>
        <taxon>Dikarya</taxon>
        <taxon>Basidiomycota</taxon>
        <taxon>Agaricomycotina</taxon>
        <taxon>Agaricomycetes</taxon>
        <taxon>Agaricomycetidae</taxon>
        <taxon>Agaricales</taxon>
        <taxon>Pleurotineae</taxon>
        <taxon>Pterulaceae</taxon>
        <taxon>Pterulicium</taxon>
    </lineage>
</organism>
<evidence type="ECO:0000256" key="1">
    <source>
        <dbReference type="SAM" id="Phobius"/>
    </source>
</evidence>
<reference evidence="2 3" key="1">
    <citation type="journal article" date="2019" name="Nat. Ecol. Evol.">
        <title>Megaphylogeny resolves global patterns of mushroom evolution.</title>
        <authorList>
            <person name="Varga T."/>
            <person name="Krizsan K."/>
            <person name="Foldi C."/>
            <person name="Dima B."/>
            <person name="Sanchez-Garcia M."/>
            <person name="Sanchez-Ramirez S."/>
            <person name="Szollosi G.J."/>
            <person name="Szarkandi J.G."/>
            <person name="Papp V."/>
            <person name="Albert L."/>
            <person name="Andreopoulos W."/>
            <person name="Angelini C."/>
            <person name="Antonin V."/>
            <person name="Barry K.W."/>
            <person name="Bougher N.L."/>
            <person name="Buchanan P."/>
            <person name="Buyck B."/>
            <person name="Bense V."/>
            <person name="Catcheside P."/>
            <person name="Chovatia M."/>
            <person name="Cooper J."/>
            <person name="Damon W."/>
            <person name="Desjardin D."/>
            <person name="Finy P."/>
            <person name="Geml J."/>
            <person name="Haridas S."/>
            <person name="Hughes K."/>
            <person name="Justo A."/>
            <person name="Karasinski D."/>
            <person name="Kautmanova I."/>
            <person name="Kiss B."/>
            <person name="Kocsube S."/>
            <person name="Kotiranta H."/>
            <person name="LaButti K.M."/>
            <person name="Lechner B.E."/>
            <person name="Liimatainen K."/>
            <person name="Lipzen A."/>
            <person name="Lukacs Z."/>
            <person name="Mihaltcheva S."/>
            <person name="Morgado L.N."/>
            <person name="Niskanen T."/>
            <person name="Noordeloos M.E."/>
            <person name="Ohm R.A."/>
            <person name="Ortiz-Santana B."/>
            <person name="Ovrebo C."/>
            <person name="Racz N."/>
            <person name="Riley R."/>
            <person name="Savchenko A."/>
            <person name="Shiryaev A."/>
            <person name="Soop K."/>
            <person name="Spirin V."/>
            <person name="Szebenyi C."/>
            <person name="Tomsovsky M."/>
            <person name="Tulloss R.E."/>
            <person name="Uehling J."/>
            <person name="Grigoriev I.V."/>
            <person name="Vagvolgyi C."/>
            <person name="Papp T."/>
            <person name="Martin F.M."/>
            <person name="Miettinen O."/>
            <person name="Hibbett D.S."/>
            <person name="Nagy L.G."/>
        </authorList>
    </citation>
    <scope>NUCLEOTIDE SEQUENCE [LARGE SCALE GENOMIC DNA]</scope>
    <source>
        <strain evidence="2 3">CBS 309.79</strain>
    </source>
</reference>
<protein>
    <submittedName>
        <fullName evidence="2">Uncharacterized protein</fullName>
    </submittedName>
</protein>
<dbReference type="EMBL" id="ML178830">
    <property type="protein sequence ID" value="TFL00051.1"/>
    <property type="molecule type" value="Genomic_DNA"/>
</dbReference>
<evidence type="ECO:0000313" key="2">
    <source>
        <dbReference type="EMBL" id="TFL00051.1"/>
    </source>
</evidence>